<dbReference type="AlphaFoldDB" id="A0A0F9IG70"/>
<gene>
    <name evidence="1" type="ORF">LCGC14_1881510</name>
</gene>
<dbReference type="EMBL" id="LAZR01019382">
    <property type="protein sequence ID" value="KKL92760.1"/>
    <property type="molecule type" value="Genomic_DNA"/>
</dbReference>
<evidence type="ECO:0008006" key="2">
    <source>
        <dbReference type="Google" id="ProtNLM"/>
    </source>
</evidence>
<protein>
    <recommendedName>
        <fullName evidence="2">Morphogenetic protein</fullName>
    </recommendedName>
</protein>
<sequence length="195" mass="22815">MMVKETGIIMSGNHPKLILDRIKTQTRRTSGLKGINLEPDKWISVRRDQMIGIPLDTFIFHNKEDRDDGESIRELIKCPYGQVGDRLWVRETFTWVTLGEKDPWKDRAIADGTFRRMPNGEPVKMCYKADGYEIGSRWYPSIHMPRWASRITLEITKVRAERVQEITEVDAKAEGLKAQSRETWWCWCISFKVVK</sequence>
<proteinExistence type="predicted"/>
<name>A0A0F9IG70_9ZZZZ</name>
<organism evidence="1">
    <name type="scientific">marine sediment metagenome</name>
    <dbReference type="NCBI Taxonomy" id="412755"/>
    <lineage>
        <taxon>unclassified sequences</taxon>
        <taxon>metagenomes</taxon>
        <taxon>ecological metagenomes</taxon>
    </lineage>
</organism>
<evidence type="ECO:0000313" key="1">
    <source>
        <dbReference type="EMBL" id="KKL92760.1"/>
    </source>
</evidence>
<reference evidence="1" key="1">
    <citation type="journal article" date="2015" name="Nature">
        <title>Complex archaea that bridge the gap between prokaryotes and eukaryotes.</title>
        <authorList>
            <person name="Spang A."/>
            <person name="Saw J.H."/>
            <person name="Jorgensen S.L."/>
            <person name="Zaremba-Niedzwiedzka K."/>
            <person name="Martijn J."/>
            <person name="Lind A.E."/>
            <person name="van Eijk R."/>
            <person name="Schleper C."/>
            <person name="Guy L."/>
            <person name="Ettema T.J."/>
        </authorList>
    </citation>
    <scope>NUCLEOTIDE SEQUENCE</scope>
</reference>
<accession>A0A0F9IG70</accession>
<comment type="caution">
    <text evidence="1">The sequence shown here is derived from an EMBL/GenBank/DDBJ whole genome shotgun (WGS) entry which is preliminary data.</text>
</comment>